<dbReference type="GO" id="GO:0046872">
    <property type="term" value="F:metal ion binding"/>
    <property type="evidence" value="ECO:0007669"/>
    <property type="project" value="UniProtKB-KW"/>
</dbReference>
<comment type="catalytic activity">
    <reaction evidence="1">
        <text>a 2'-deoxyribonucleoside 5'-phosphate + H2O = a 2'-deoxyribonucleoside + phosphate</text>
        <dbReference type="Rhea" id="RHEA:36167"/>
        <dbReference type="ChEBI" id="CHEBI:15377"/>
        <dbReference type="ChEBI" id="CHEBI:18274"/>
        <dbReference type="ChEBI" id="CHEBI:43474"/>
        <dbReference type="ChEBI" id="CHEBI:65317"/>
        <dbReference type="EC" id="3.1.3.89"/>
    </reaction>
</comment>
<dbReference type="GO" id="GO:0002953">
    <property type="term" value="F:5'-deoxynucleotidase activity"/>
    <property type="evidence" value="ECO:0007669"/>
    <property type="project" value="UniProtKB-EC"/>
</dbReference>
<dbReference type="InterPro" id="IPR006674">
    <property type="entry name" value="HD_domain"/>
</dbReference>
<proteinExistence type="predicted"/>
<dbReference type="Pfam" id="PF13023">
    <property type="entry name" value="HD_3"/>
    <property type="match status" value="1"/>
</dbReference>
<dbReference type="SUPFAM" id="SSF109604">
    <property type="entry name" value="HD-domain/PDEase-like"/>
    <property type="match status" value="1"/>
</dbReference>
<organism evidence="9">
    <name type="scientific">Thermomicrobium roseum</name>
    <dbReference type="NCBI Taxonomy" id="500"/>
    <lineage>
        <taxon>Bacteria</taxon>
        <taxon>Pseudomonadati</taxon>
        <taxon>Thermomicrobiota</taxon>
        <taxon>Thermomicrobia</taxon>
        <taxon>Thermomicrobiales</taxon>
        <taxon>Thermomicrobiaceae</taxon>
        <taxon>Thermomicrobium</taxon>
    </lineage>
</organism>
<comment type="cofactor">
    <cofactor evidence="3">
        <name>Co(2+)</name>
        <dbReference type="ChEBI" id="CHEBI:48828"/>
    </cofactor>
</comment>
<name>A0A7C2BEE9_THERO</name>
<comment type="subunit">
    <text evidence="4">Homodimer.</text>
</comment>
<dbReference type="EC" id="3.1.3.89" evidence="5"/>
<dbReference type="InterPro" id="IPR003607">
    <property type="entry name" value="HD/PDEase_dom"/>
</dbReference>
<accession>A0A7C2BEE9</accession>
<dbReference type="InterPro" id="IPR039356">
    <property type="entry name" value="YfbR/HDDC2"/>
</dbReference>
<evidence type="ECO:0000256" key="6">
    <source>
        <dbReference type="ARBA" id="ARBA00022723"/>
    </source>
</evidence>
<evidence type="ECO:0000256" key="3">
    <source>
        <dbReference type="ARBA" id="ARBA00001941"/>
    </source>
</evidence>
<dbReference type="SMART" id="SM00471">
    <property type="entry name" value="HDc"/>
    <property type="match status" value="1"/>
</dbReference>
<evidence type="ECO:0000256" key="7">
    <source>
        <dbReference type="ARBA" id="ARBA00022801"/>
    </source>
</evidence>
<comment type="cofactor">
    <cofactor evidence="2">
        <name>Mn(2+)</name>
        <dbReference type="ChEBI" id="CHEBI:29035"/>
    </cofactor>
</comment>
<dbReference type="PANTHER" id="PTHR11845">
    <property type="entry name" value="5'-DEOXYNUCLEOTIDASE HDDC2"/>
    <property type="match status" value="1"/>
</dbReference>
<gene>
    <name evidence="9" type="ORF">ENP47_08025</name>
</gene>
<evidence type="ECO:0000259" key="8">
    <source>
        <dbReference type="SMART" id="SM00471"/>
    </source>
</evidence>
<dbReference type="Gene3D" id="1.10.3210.10">
    <property type="entry name" value="Hypothetical protein af1432"/>
    <property type="match status" value="1"/>
</dbReference>
<protein>
    <recommendedName>
        <fullName evidence="5">5'-deoxynucleotidase</fullName>
        <ecNumber evidence="5">3.1.3.89</ecNumber>
    </recommendedName>
</protein>
<evidence type="ECO:0000256" key="1">
    <source>
        <dbReference type="ARBA" id="ARBA00001638"/>
    </source>
</evidence>
<dbReference type="PANTHER" id="PTHR11845:SF13">
    <property type="entry name" value="5'-DEOXYNUCLEOTIDASE HDDC2"/>
    <property type="match status" value="1"/>
</dbReference>
<evidence type="ECO:0000313" key="9">
    <source>
        <dbReference type="EMBL" id="HEF65527.1"/>
    </source>
</evidence>
<evidence type="ECO:0000256" key="2">
    <source>
        <dbReference type="ARBA" id="ARBA00001936"/>
    </source>
</evidence>
<comment type="caution">
    <text evidence="9">The sequence shown here is derived from an EMBL/GenBank/DDBJ whole genome shotgun (WGS) entry which is preliminary data.</text>
</comment>
<keyword evidence="7" id="KW-0378">Hydrolase</keyword>
<sequence>MAEASELLRFVRAIGRLKTLRRQGWIDRGVREPESVADHSFRLALMAWVLAQRRPDLDATRAMLLALVHDAAEAIAGDRTPFDAALQAGAEPAVLFRQRPVYDPEAEARKTAAERAALRELAALLPEPVGERLIEAWEEYEAAQAPEARFVRQLDKLETVLQALEYRERQPDLIIDSFILGALDEVTDRSLRELLEQALAEAGWPSAGAG</sequence>
<dbReference type="AlphaFoldDB" id="A0A7C2BEE9"/>
<dbReference type="GO" id="GO:0005737">
    <property type="term" value="C:cytoplasm"/>
    <property type="evidence" value="ECO:0007669"/>
    <property type="project" value="TreeGrafter"/>
</dbReference>
<feature type="domain" description="HD/PDEase" evidence="8">
    <location>
        <begin position="32"/>
        <end position="169"/>
    </location>
</feature>
<reference evidence="9" key="1">
    <citation type="journal article" date="2020" name="mSystems">
        <title>Genome- and Community-Level Interaction Insights into Carbon Utilization and Element Cycling Functions of Hydrothermarchaeota in Hydrothermal Sediment.</title>
        <authorList>
            <person name="Zhou Z."/>
            <person name="Liu Y."/>
            <person name="Xu W."/>
            <person name="Pan J."/>
            <person name="Luo Z.H."/>
            <person name="Li M."/>
        </authorList>
    </citation>
    <scope>NUCLEOTIDE SEQUENCE [LARGE SCALE GENOMIC DNA]</scope>
    <source>
        <strain evidence="9">SpSt-222</strain>
    </source>
</reference>
<keyword evidence="6" id="KW-0479">Metal-binding</keyword>
<evidence type="ECO:0000256" key="4">
    <source>
        <dbReference type="ARBA" id="ARBA00011738"/>
    </source>
</evidence>
<evidence type="ECO:0000256" key="5">
    <source>
        <dbReference type="ARBA" id="ARBA00012964"/>
    </source>
</evidence>
<dbReference type="EMBL" id="DSJL01000011">
    <property type="protein sequence ID" value="HEF65527.1"/>
    <property type="molecule type" value="Genomic_DNA"/>
</dbReference>